<feature type="transmembrane region" description="Helical" evidence="1">
    <location>
        <begin position="481"/>
        <end position="504"/>
    </location>
</feature>
<keyword evidence="1" id="KW-0472">Membrane</keyword>
<feature type="transmembrane region" description="Helical" evidence="1">
    <location>
        <begin position="541"/>
        <end position="563"/>
    </location>
</feature>
<keyword evidence="3" id="KW-1185">Reference proteome</keyword>
<feature type="transmembrane region" description="Helical" evidence="1">
    <location>
        <begin position="65"/>
        <end position="84"/>
    </location>
</feature>
<feature type="transmembrane region" description="Helical" evidence="1">
    <location>
        <begin position="156"/>
        <end position="180"/>
    </location>
</feature>
<dbReference type="Proteomes" id="UP000611640">
    <property type="component" value="Chromosome"/>
</dbReference>
<evidence type="ECO:0000313" key="3">
    <source>
        <dbReference type="Proteomes" id="UP000611640"/>
    </source>
</evidence>
<dbReference type="AlphaFoldDB" id="A0A7R7DWF7"/>
<dbReference type="KEGG" id="atl:Athai_66520"/>
<reference evidence="2 3" key="1">
    <citation type="submission" date="2020-08" db="EMBL/GenBank/DDBJ databases">
        <title>Whole genome shotgun sequence of Actinocatenispora thailandica NBRC 105041.</title>
        <authorList>
            <person name="Komaki H."/>
            <person name="Tamura T."/>
        </authorList>
    </citation>
    <scope>NUCLEOTIDE SEQUENCE [LARGE SCALE GENOMIC DNA]</scope>
    <source>
        <strain evidence="2 3">NBRC 105041</strain>
    </source>
</reference>
<feature type="transmembrane region" description="Helical" evidence="1">
    <location>
        <begin position="575"/>
        <end position="595"/>
    </location>
</feature>
<organism evidence="2 3">
    <name type="scientific">Actinocatenispora thailandica</name>
    <dbReference type="NCBI Taxonomy" id="227318"/>
    <lineage>
        <taxon>Bacteria</taxon>
        <taxon>Bacillati</taxon>
        <taxon>Actinomycetota</taxon>
        <taxon>Actinomycetes</taxon>
        <taxon>Micromonosporales</taxon>
        <taxon>Micromonosporaceae</taxon>
        <taxon>Actinocatenispora</taxon>
    </lineage>
</organism>
<sequence length="601" mass="61706">MWAAVRGGTTVPPEAGDGFVTGLAGLAGAAVPGGGGRSTVRSGSWVGGVFAVAGADFRDRVRRPAFLVTLAATVALGWLILPGAGAHWAVLQIGDYRGRYSSDYVGLATAMGGALWLSFAGFYVVRGGIARDERTGVGRLLAATPLRTTGYLLGKLLSNVMVFASMLGVLVVTAVALQQIRGESRAVDPVGLLLPYLVFALPVLVLVGSLALVSETVPVLRGGIGNVAWFFAWMVLLVGGLSAHAPLGGLGWQQPLDSIRADLVAQHARVHGDFSLGLTYLDSPLRTFEWHGFVPSAGFLGTRLLLVAIAIVLVLLPAFWFPRFDPARGRPRRAAAPARVSPAMPPGGFRGAPAAPPGAGVAAAVPIPASAGAPAATAARGRSVPDAGGLPTTAATAGGVVLPRLVLGELRILLAGMRWWWWLVAAAIVVAGIAAGTGGIRLTLPIAWLWPILLWSRLGTRDAEHGTDGLLAALPRPYRRRLAQWCAGLAVTVATGAGPLAVLVGHGDGVGVAAWAGGAVFLPSLALALGSIGRTQRLFQAVYLPLWYTIANGLPLLDVMGATRAPGAAAPLPPALVAATGLVLLLAALAALAAARWRRAP</sequence>
<feature type="transmembrane region" description="Helical" evidence="1">
    <location>
        <begin position="510"/>
        <end position="529"/>
    </location>
</feature>
<gene>
    <name evidence="2" type="ORF">Athai_66520</name>
</gene>
<keyword evidence="1" id="KW-1133">Transmembrane helix</keyword>
<dbReference type="EMBL" id="AP023355">
    <property type="protein sequence ID" value="BCJ39149.1"/>
    <property type="molecule type" value="Genomic_DNA"/>
</dbReference>
<evidence type="ECO:0000313" key="2">
    <source>
        <dbReference type="EMBL" id="BCJ39149.1"/>
    </source>
</evidence>
<feature type="transmembrane region" description="Helical" evidence="1">
    <location>
        <begin position="104"/>
        <end position="125"/>
    </location>
</feature>
<name>A0A7R7DWF7_9ACTN</name>
<accession>A0A7R7DWF7</accession>
<feature type="transmembrane region" description="Helical" evidence="1">
    <location>
        <begin position="304"/>
        <end position="322"/>
    </location>
</feature>
<feature type="transmembrane region" description="Helical" evidence="1">
    <location>
        <begin position="419"/>
        <end position="436"/>
    </location>
</feature>
<feature type="transmembrane region" description="Helical" evidence="1">
    <location>
        <begin position="192"/>
        <end position="214"/>
    </location>
</feature>
<feature type="transmembrane region" description="Helical" evidence="1">
    <location>
        <begin position="442"/>
        <end position="460"/>
    </location>
</feature>
<protein>
    <submittedName>
        <fullName evidence="2">Uncharacterized protein</fullName>
    </submittedName>
</protein>
<evidence type="ECO:0000256" key="1">
    <source>
        <dbReference type="SAM" id="Phobius"/>
    </source>
</evidence>
<proteinExistence type="predicted"/>
<feature type="transmembrane region" description="Helical" evidence="1">
    <location>
        <begin position="226"/>
        <end position="247"/>
    </location>
</feature>
<keyword evidence="1" id="KW-0812">Transmembrane</keyword>